<protein>
    <submittedName>
        <fullName evidence="1">Uncharacterized protein</fullName>
    </submittedName>
</protein>
<gene>
    <name evidence="1" type="ORF">S01H1_57296</name>
</gene>
<accession>X0WQF9</accession>
<reference evidence="1" key="1">
    <citation type="journal article" date="2014" name="Front. Microbiol.">
        <title>High frequency of phylogenetically diverse reductive dehalogenase-homologous genes in deep subseafloor sedimentary metagenomes.</title>
        <authorList>
            <person name="Kawai M."/>
            <person name="Futagami T."/>
            <person name="Toyoda A."/>
            <person name="Takaki Y."/>
            <person name="Nishi S."/>
            <person name="Hori S."/>
            <person name="Arai W."/>
            <person name="Tsubouchi T."/>
            <person name="Morono Y."/>
            <person name="Uchiyama I."/>
            <person name="Ito T."/>
            <person name="Fujiyama A."/>
            <person name="Inagaki F."/>
            <person name="Takami H."/>
        </authorList>
    </citation>
    <scope>NUCLEOTIDE SEQUENCE</scope>
    <source>
        <strain evidence="1">Expedition CK06-06</strain>
    </source>
</reference>
<evidence type="ECO:0000313" key="1">
    <source>
        <dbReference type="EMBL" id="GAG25432.1"/>
    </source>
</evidence>
<dbReference type="AlphaFoldDB" id="X0WQF9"/>
<comment type="caution">
    <text evidence="1">The sequence shown here is derived from an EMBL/GenBank/DDBJ whole genome shotgun (WGS) entry which is preliminary data.</text>
</comment>
<organism evidence="1">
    <name type="scientific">marine sediment metagenome</name>
    <dbReference type="NCBI Taxonomy" id="412755"/>
    <lineage>
        <taxon>unclassified sequences</taxon>
        <taxon>metagenomes</taxon>
        <taxon>ecological metagenomes</taxon>
    </lineage>
</organism>
<feature type="non-terminal residue" evidence="1">
    <location>
        <position position="1"/>
    </location>
</feature>
<dbReference type="EMBL" id="BARS01037361">
    <property type="protein sequence ID" value="GAG25432.1"/>
    <property type="molecule type" value="Genomic_DNA"/>
</dbReference>
<proteinExistence type="predicted"/>
<sequence length="142" mass="15109">CLLYPASNGVPTWETEQVGERAMVKLPQQFMGIFKEQQPLSEAIGRELSEWAAGKETAEANPQGVSAVIDEVEACADAAALRDTAAKHGALAWSRDDRAAIGTAINARKEALKGDTPPCGAQISDDVFCALDAEHTEACRPL</sequence>
<name>X0WQF9_9ZZZZ</name>